<dbReference type="EMBL" id="ADBV01012662">
    <property type="protein sequence ID" value="EJW74217.1"/>
    <property type="molecule type" value="Genomic_DNA"/>
</dbReference>
<protein>
    <submittedName>
        <fullName evidence="1">Uncharacterized protein</fullName>
    </submittedName>
</protein>
<accession>J9EB15</accession>
<sequence>MNNNYARYLAAPSNLTQPTNRAFPMISGKDDFVYKLYNGNFNCNGASSAASRLFEAGSPSHLYEERCGLNDMCQFECLTQFTAFGAHVTTSSLLKPREMQRCS</sequence>
<organism evidence="1 2">
    <name type="scientific">Wuchereria bancrofti</name>
    <dbReference type="NCBI Taxonomy" id="6293"/>
    <lineage>
        <taxon>Eukaryota</taxon>
        <taxon>Metazoa</taxon>
        <taxon>Ecdysozoa</taxon>
        <taxon>Nematoda</taxon>
        <taxon>Chromadorea</taxon>
        <taxon>Rhabditida</taxon>
        <taxon>Spirurina</taxon>
        <taxon>Spiruromorpha</taxon>
        <taxon>Filarioidea</taxon>
        <taxon>Onchocercidae</taxon>
        <taxon>Wuchereria</taxon>
    </lineage>
</organism>
<evidence type="ECO:0000313" key="1">
    <source>
        <dbReference type="EMBL" id="EJW74217.1"/>
    </source>
</evidence>
<dbReference type="Proteomes" id="UP000004810">
    <property type="component" value="Unassembled WGS sequence"/>
</dbReference>
<dbReference type="AlphaFoldDB" id="J9EB15"/>
<reference evidence="2" key="1">
    <citation type="submission" date="2012-08" db="EMBL/GenBank/DDBJ databases">
        <title>The Genome Sequence of Wuchereria bancrofti.</title>
        <authorList>
            <person name="Nutman T.B."/>
            <person name="Fink D.L."/>
            <person name="Russ C."/>
            <person name="Young S."/>
            <person name="Zeng Q."/>
            <person name="Koehrsen M."/>
            <person name="Alvarado L."/>
            <person name="Berlin A."/>
            <person name="Chapman S.B."/>
            <person name="Chen Z."/>
            <person name="Freedman E."/>
            <person name="Gellesch M."/>
            <person name="Goldberg J."/>
            <person name="Griggs A."/>
            <person name="Gujja S."/>
            <person name="Heilman E.R."/>
            <person name="Heiman D."/>
            <person name="Hepburn T."/>
            <person name="Howarth C."/>
            <person name="Jen D."/>
            <person name="Larson L."/>
            <person name="Lewis B."/>
            <person name="Mehta T."/>
            <person name="Park D."/>
            <person name="Pearson M."/>
            <person name="Roberts A."/>
            <person name="Saif S."/>
            <person name="Shea T."/>
            <person name="Shenoy N."/>
            <person name="Sisk P."/>
            <person name="Stolte C."/>
            <person name="Sykes S."/>
            <person name="Walk T."/>
            <person name="White J."/>
            <person name="Yandava C."/>
            <person name="Haas B."/>
            <person name="Henn M.R."/>
            <person name="Nusbaum C."/>
            <person name="Birren B."/>
        </authorList>
    </citation>
    <scope>NUCLEOTIDE SEQUENCE [LARGE SCALE GENOMIC DNA]</scope>
    <source>
        <strain evidence="2">NA</strain>
    </source>
</reference>
<comment type="caution">
    <text evidence="1">The sequence shown here is derived from an EMBL/GenBank/DDBJ whole genome shotgun (WGS) entry which is preliminary data.</text>
</comment>
<proteinExistence type="predicted"/>
<name>J9EB15_WUCBA</name>
<gene>
    <name evidence="1" type="ORF">WUBG_14878</name>
</gene>
<evidence type="ECO:0000313" key="2">
    <source>
        <dbReference type="Proteomes" id="UP000004810"/>
    </source>
</evidence>